<reference evidence="2 5" key="2">
    <citation type="journal article" date="2014" name="BMC Genomics">
        <title>An improved genome release (version Mt4.0) for the model legume Medicago truncatula.</title>
        <authorList>
            <person name="Tang H."/>
            <person name="Krishnakumar V."/>
            <person name="Bidwell S."/>
            <person name="Rosen B."/>
            <person name="Chan A."/>
            <person name="Zhou S."/>
            <person name="Gentzbittel L."/>
            <person name="Childs K.L."/>
            <person name="Yandell M."/>
            <person name="Gundlach H."/>
            <person name="Mayer K.F."/>
            <person name="Schwartz D.C."/>
            <person name="Town C.D."/>
        </authorList>
    </citation>
    <scope>GENOME REANNOTATION</scope>
    <source>
        <strain evidence="2">A17</strain>
        <strain evidence="4 5">cv. Jemalong A17</strain>
    </source>
</reference>
<protein>
    <submittedName>
        <fullName evidence="2 4">Uncharacterized protein</fullName>
    </submittedName>
</protein>
<proteinExistence type="predicted"/>
<dbReference type="Proteomes" id="UP000265566">
    <property type="component" value="Chromosome 1"/>
</dbReference>
<organism evidence="2 5">
    <name type="scientific">Medicago truncatula</name>
    <name type="common">Barrel medic</name>
    <name type="synonym">Medicago tribuloides</name>
    <dbReference type="NCBI Taxonomy" id="3880"/>
    <lineage>
        <taxon>Eukaryota</taxon>
        <taxon>Viridiplantae</taxon>
        <taxon>Streptophyta</taxon>
        <taxon>Embryophyta</taxon>
        <taxon>Tracheophyta</taxon>
        <taxon>Spermatophyta</taxon>
        <taxon>Magnoliopsida</taxon>
        <taxon>eudicotyledons</taxon>
        <taxon>Gunneridae</taxon>
        <taxon>Pentapetalae</taxon>
        <taxon>rosids</taxon>
        <taxon>fabids</taxon>
        <taxon>Fabales</taxon>
        <taxon>Fabaceae</taxon>
        <taxon>Papilionoideae</taxon>
        <taxon>50 kb inversion clade</taxon>
        <taxon>NPAAA clade</taxon>
        <taxon>Hologalegina</taxon>
        <taxon>IRL clade</taxon>
        <taxon>Trifolieae</taxon>
        <taxon>Medicago</taxon>
    </lineage>
</organism>
<keyword evidence="1" id="KW-0175">Coiled coil</keyword>
<reference evidence="3" key="4">
    <citation type="journal article" date="2018" name="Nat. Plants">
        <title>Whole-genome landscape of Medicago truncatula symbiotic genes.</title>
        <authorList>
            <person name="Pecrix Y."/>
            <person name="Gamas P."/>
            <person name="Carrere S."/>
        </authorList>
    </citation>
    <scope>NUCLEOTIDE SEQUENCE</scope>
    <source>
        <tissue evidence="3">Leaves</tissue>
    </source>
</reference>
<reference evidence="2 5" key="1">
    <citation type="journal article" date="2011" name="Nature">
        <title>The Medicago genome provides insight into the evolution of rhizobial symbioses.</title>
        <authorList>
            <person name="Young N.D."/>
            <person name="Debelle F."/>
            <person name="Oldroyd G.E."/>
            <person name="Geurts R."/>
            <person name="Cannon S.B."/>
            <person name="Udvardi M.K."/>
            <person name="Benedito V.A."/>
            <person name="Mayer K.F."/>
            <person name="Gouzy J."/>
            <person name="Schoof H."/>
            <person name="Van de Peer Y."/>
            <person name="Proost S."/>
            <person name="Cook D.R."/>
            <person name="Meyers B.C."/>
            <person name="Spannagl M."/>
            <person name="Cheung F."/>
            <person name="De Mita S."/>
            <person name="Krishnakumar V."/>
            <person name="Gundlach H."/>
            <person name="Zhou S."/>
            <person name="Mudge J."/>
            <person name="Bharti A.K."/>
            <person name="Murray J.D."/>
            <person name="Naoumkina M.A."/>
            <person name="Rosen B."/>
            <person name="Silverstein K.A."/>
            <person name="Tang H."/>
            <person name="Rombauts S."/>
            <person name="Zhao P.X."/>
            <person name="Zhou P."/>
            <person name="Barbe V."/>
            <person name="Bardou P."/>
            <person name="Bechner M."/>
            <person name="Bellec A."/>
            <person name="Berger A."/>
            <person name="Berges H."/>
            <person name="Bidwell S."/>
            <person name="Bisseling T."/>
            <person name="Choisne N."/>
            <person name="Couloux A."/>
            <person name="Denny R."/>
            <person name="Deshpande S."/>
            <person name="Dai X."/>
            <person name="Doyle J.J."/>
            <person name="Dudez A.M."/>
            <person name="Farmer A.D."/>
            <person name="Fouteau S."/>
            <person name="Franken C."/>
            <person name="Gibelin C."/>
            <person name="Gish J."/>
            <person name="Goldstein S."/>
            <person name="Gonzalez A.J."/>
            <person name="Green P.J."/>
            <person name="Hallab A."/>
            <person name="Hartog M."/>
            <person name="Hua A."/>
            <person name="Humphray S.J."/>
            <person name="Jeong D.H."/>
            <person name="Jing Y."/>
            <person name="Jocker A."/>
            <person name="Kenton S.M."/>
            <person name="Kim D.J."/>
            <person name="Klee K."/>
            <person name="Lai H."/>
            <person name="Lang C."/>
            <person name="Lin S."/>
            <person name="Macmil S.L."/>
            <person name="Magdelenat G."/>
            <person name="Matthews L."/>
            <person name="McCorrison J."/>
            <person name="Monaghan E.L."/>
            <person name="Mun J.H."/>
            <person name="Najar F.Z."/>
            <person name="Nicholson C."/>
            <person name="Noirot C."/>
            <person name="O'Bleness M."/>
            <person name="Paule C.R."/>
            <person name="Poulain J."/>
            <person name="Prion F."/>
            <person name="Qin B."/>
            <person name="Qu C."/>
            <person name="Retzel E.F."/>
            <person name="Riddle C."/>
            <person name="Sallet E."/>
            <person name="Samain S."/>
            <person name="Samson N."/>
            <person name="Sanders I."/>
            <person name="Saurat O."/>
            <person name="Scarpelli C."/>
            <person name="Schiex T."/>
            <person name="Segurens B."/>
            <person name="Severin A.J."/>
            <person name="Sherrier D.J."/>
            <person name="Shi R."/>
            <person name="Sims S."/>
            <person name="Singer S.R."/>
            <person name="Sinharoy S."/>
            <person name="Sterck L."/>
            <person name="Viollet A."/>
            <person name="Wang B.B."/>
            <person name="Wang K."/>
            <person name="Wang M."/>
            <person name="Wang X."/>
            <person name="Warfsmann J."/>
            <person name="Weissenbach J."/>
            <person name="White D.D."/>
            <person name="White J.D."/>
            <person name="Wiley G.B."/>
            <person name="Wincker P."/>
            <person name="Xing Y."/>
            <person name="Yang L."/>
            <person name="Yao Z."/>
            <person name="Ying F."/>
            <person name="Zhai J."/>
            <person name="Zhou L."/>
            <person name="Zuber A."/>
            <person name="Denarie J."/>
            <person name="Dixon R.A."/>
            <person name="May G.D."/>
            <person name="Schwartz D.C."/>
            <person name="Rogers J."/>
            <person name="Quetier F."/>
            <person name="Town C.D."/>
            <person name="Roe B.A."/>
        </authorList>
    </citation>
    <scope>NUCLEOTIDE SEQUENCE [LARGE SCALE GENOMIC DNA]</scope>
    <source>
        <strain evidence="2">A17</strain>
        <strain evidence="4 5">cv. Jemalong A17</strain>
    </source>
</reference>
<sequence>MAGKKVKLVVSKRKKGGSKKVSHDPQVANQVIEGNTSSSVIDEMNFVNQQSSLLQRIAEAMSQLERIRKENRENELNLLMMGCMHNLNMLANLKTAKDWTDFAEVIDRKLKEIDTKVAELN</sequence>
<dbReference type="EnsemblPlants" id="KEH40689">
    <property type="protein sequence ID" value="KEH40689"/>
    <property type="gene ID" value="MTR_1g033370"/>
</dbReference>
<dbReference type="Proteomes" id="UP000002051">
    <property type="component" value="Unassembled WGS sequence"/>
</dbReference>
<keyword evidence="5" id="KW-1185">Reference proteome</keyword>
<dbReference type="OrthoDB" id="1431652at2759"/>
<accession>A0A072VF77</accession>
<gene>
    <name evidence="4" type="primary">25482608</name>
    <name evidence="2" type="ordered locus">MTR_1g033370</name>
    <name evidence="3" type="ORF">MtrunA17_Chr1g0161931</name>
</gene>
<dbReference type="AlphaFoldDB" id="A0A072VF77"/>
<evidence type="ECO:0000313" key="5">
    <source>
        <dbReference type="Proteomes" id="UP000002051"/>
    </source>
</evidence>
<reference evidence="4" key="3">
    <citation type="submission" date="2015-04" db="UniProtKB">
        <authorList>
            <consortium name="EnsemblPlants"/>
        </authorList>
    </citation>
    <scope>IDENTIFICATION</scope>
    <source>
        <strain evidence="4">cv. Jemalong A17</strain>
    </source>
</reference>
<evidence type="ECO:0000313" key="2">
    <source>
        <dbReference type="EMBL" id="KEH40689.1"/>
    </source>
</evidence>
<dbReference type="EMBL" id="PSQE01000001">
    <property type="protein sequence ID" value="RHN78110.1"/>
    <property type="molecule type" value="Genomic_DNA"/>
</dbReference>
<dbReference type="Gramene" id="rna1631">
    <property type="protein sequence ID" value="RHN78110.1"/>
    <property type="gene ID" value="gene1631"/>
</dbReference>
<evidence type="ECO:0000256" key="1">
    <source>
        <dbReference type="SAM" id="Coils"/>
    </source>
</evidence>
<evidence type="ECO:0000313" key="3">
    <source>
        <dbReference type="EMBL" id="RHN78110.1"/>
    </source>
</evidence>
<dbReference type="EMBL" id="CM001217">
    <property type="protein sequence ID" value="KEH40689.1"/>
    <property type="molecule type" value="Genomic_DNA"/>
</dbReference>
<feature type="coiled-coil region" evidence="1">
    <location>
        <begin position="50"/>
        <end position="77"/>
    </location>
</feature>
<dbReference type="HOGENOM" id="CLU_2053089_0_0_1"/>
<evidence type="ECO:0000313" key="4">
    <source>
        <dbReference type="EnsemblPlants" id="KEH40689"/>
    </source>
</evidence>
<dbReference type="KEGG" id="mtr:25482608"/>
<name>A0A072VF77_MEDTR</name>